<keyword evidence="3" id="KW-1003">Cell membrane</keyword>
<feature type="transmembrane region" description="Helical" evidence="7">
    <location>
        <begin position="407"/>
        <end position="427"/>
    </location>
</feature>
<dbReference type="OrthoDB" id="9775268at2"/>
<protein>
    <submittedName>
        <fullName evidence="8">Na+/melibiose symporter</fullName>
    </submittedName>
</protein>
<feature type="transmembrane region" description="Helical" evidence="7">
    <location>
        <begin position="160"/>
        <end position="183"/>
    </location>
</feature>
<dbReference type="Pfam" id="PF07690">
    <property type="entry name" value="MFS_1"/>
    <property type="match status" value="1"/>
</dbReference>
<gene>
    <name evidence="8" type="ORF">SAMN05421676_10590</name>
</gene>
<dbReference type="AlphaFoldDB" id="A0A1I0EUM7"/>
<feature type="transmembrane region" description="Helical" evidence="7">
    <location>
        <begin position="289"/>
        <end position="311"/>
    </location>
</feature>
<sequence length="455" mass="50151">MYPQKSFKKFSIYWFSQTLSEIGGAVNIFAITIWLTQVMYNDPSDRTMLAFAIGANTVVYNAAYVLSQPLVGIWTDRLDRKKILLFCNYVGGLLTLILFFLMFTETLKSLIILLIYSALLGILRSFIISSFTASYIMIVPEKHLSRANGMTQTSFSLSKVIAPTIATFLISIPAFMDTYIISFQGEEQAISLAILLDGVTFIISAVILGFLYIPSPSENNKKLRKKSIGFIKEMKSGLSYFNRPLLWLLGLIAVGNLLLSVVTTLYPLVLKYSLNGELQSNGLDFDTGLAIITTLSSIGGLCGGLVMTLFGGLKKNRIYGVIIPLILAGVFEISFGFSDNIYISGIIGGLIFFMLPITTAHSSTIWQLVTPKEVQGRVFSVRRFVAQITLPLNGVLAGWIGSSFDPAKAITILGVIFTVLSVTQLFNRQLLSVENSKVTNQNLSLQKRDNYDGSI</sequence>
<keyword evidence="9" id="KW-1185">Reference proteome</keyword>
<dbReference type="InterPro" id="IPR011701">
    <property type="entry name" value="MFS"/>
</dbReference>
<evidence type="ECO:0000256" key="2">
    <source>
        <dbReference type="ARBA" id="ARBA00022448"/>
    </source>
</evidence>
<evidence type="ECO:0000256" key="6">
    <source>
        <dbReference type="ARBA" id="ARBA00023136"/>
    </source>
</evidence>
<evidence type="ECO:0000256" key="5">
    <source>
        <dbReference type="ARBA" id="ARBA00022989"/>
    </source>
</evidence>
<evidence type="ECO:0000256" key="4">
    <source>
        <dbReference type="ARBA" id="ARBA00022692"/>
    </source>
</evidence>
<keyword evidence="2" id="KW-0813">Transport</keyword>
<organism evidence="8 9">
    <name type="scientific">Salinibacillus kushneri</name>
    <dbReference type="NCBI Taxonomy" id="237682"/>
    <lineage>
        <taxon>Bacteria</taxon>
        <taxon>Bacillati</taxon>
        <taxon>Bacillota</taxon>
        <taxon>Bacilli</taxon>
        <taxon>Bacillales</taxon>
        <taxon>Bacillaceae</taxon>
        <taxon>Salinibacillus</taxon>
    </lineage>
</organism>
<accession>A0A1I0EUM7</accession>
<evidence type="ECO:0000256" key="1">
    <source>
        <dbReference type="ARBA" id="ARBA00004651"/>
    </source>
</evidence>
<feature type="transmembrane region" description="Helical" evidence="7">
    <location>
        <begin position="341"/>
        <end position="360"/>
    </location>
</feature>
<feature type="transmembrane region" description="Helical" evidence="7">
    <location>
        <begin position="48"/>
        <end position="71"/>
    </location>
</feature>
<keyword evidence="5 7" id="KW-1133">Transmembrane helix</keyword>
<dbReference type="PANTHER" id="PTHR43266">
    <property type="entry name" value="MACROLIDE-EFFLUX PROTEIN"/>
    <property type="match status" value="1"/>
</dbReference>
<dbReference type="CDD" id="cd06173">
    <property type="entry name" value="MFS_MefA_like"/>
    <property type="match status" value="1"/>
</dbReference>
<evidence type="ECO:0000313" key="8">
    <source>
        <dbReference type="EMBL" id="SET49280.1"/>
    </source>
</evidence>
<feature type="transmembrane region" description="Helical" evidence="7">
    <location>
        <begin position="381"/>
        <end position="401"/>
    </location>
</feature>
<dbReference type="STRING" id="237682.SAMN05421676_10590"/>
<feature type="transmembrane region" description="Helical" evidence="7">
    <location>
        <begin position="12"/>
        <end position="36"/>
    </location>
</feature>
<feature type="transmembrane region" description="Helical" evidence="7">
    <location>
        <begin position="83"/>
        <end position="104"/>
    </location>
</feature>
<dbReference type="Gene3D" id="1.20.1250.20">
    <property type="entry name" value="MFS general substrate transporter like domains"/>
    <property type="match status" value="1"/>
</dbReference>
<keyword evidence="6 7" id="KW-0472">Membrane</keyword>
<feature type="transmembrane region" description="Helical" evidence="7">
    <location>
        <begin position="245"/>
        <end position="269"/>
    </location>
</feature>
<proteinExistence type="predicted"/>
<dbReference type="InterPro" id="IPR036259">
    <property type="entry name" value="MFS_trans_sf"/>
</dbReference>
<dbReference type="GO" id="GO:0022857">
    <property type="term" value="F:transmembrane transporter activity"/>
    <property type="evidence" value="ECO:0007669"/>
    <property type="project" value="InterPro"/>
</dbReference>
<reference evidence="9" key="1">
    <citation type="submission" date="2016-10" db="EMBL/GenBank/DDBJ databases">
        <authorList>
            <person name="Varghese N."/>
            <person name="Submissions S."/>
        </authorList>
    </citation>
    <scope>NUCLEOTIDE SEQUENCE [LARGE SCALE GENOMIC DNA]</scope>
    <source>
        <strain evidence="9">CGMCC 1.3566</strain>
    </source>
</reference>
<keyword evidence="4 7" id="KW-0812">Transmembrane</keyword>
<evidence type="ECO:0000256" key="3">
    <source>
        <dbReference type="ARBA" id="ARBA00022475"/>
    </source>
</evidence>
<dbReference type="RefSeq" id="WP_093134312.1">
    <property type="nucleotide sequence ID" value="NZ_FOHJ01000005.1"/>
</dbReference>
<dbReference type="SUPFAM" id="SSF103473">
    <property type="entry name" value="MFS general substrate transporter"/>
    <property type="match status" value="1"/>
</dbReference>
<name>A0A1I0EUM7_9BACI</name>
<feature type="transmembrane region" description="Helical" evidence="7">
    <location>
        <begin position="318"/>
        <end position="335"/>
    </location>
</feature>
<feature type="transmembrane region" description="Helical" evidence="7">
    <location>
        <begin position="189"/>
        <end position="213"/>
    </location>
</feature>
<dbReference type="PANTHER" id="PTHR43266:SF2">
    <property type="entry name" value="MAJOR FACILITATOR SUPERFAMILY (MFS) PROFILE DOMAIN-CONTAINING PROTEIN"/>
    <property type="match status" value="1"/>
</dbReference>
<dbReference type="EMBL" id="FOHJ01000005">
    <property type="protein sequence ID" value="SET49280.1"/>
    <property type="molecule type" value="Genomic_DNA"/>
</dbReference>
<dbReference type="GO" id="GO:0005886">
    <property type="term" value="C:plasma membrane"/>
    <property type="evidence" value="ECO:0007669"/>
    <property type="project" value="UniProtKB-SubCell"/>
</dbReference>
<dbReference type="Proteomes" id="UP000199095">
    <property type="component" value="Unassembled WGS sequence"/>
</dbReference>
<comment type="subcellular location">
    <subcellularLocation>
        <location evidence="1">Cell membrane</location>
        <topology evidence="1">Multi-pass membrane protein</topology>
    </subcellularLocation>
</comment>
<feature type="transmembrane region" description="Helical" evidence="7">
    <location>
        <begin position="110"/>
        <end position="139"/>
    </location>
</feature>
<evidence type="ECO:0000313" key="9">
    <source>
        <dbReference type="Proteomes" id="UP000199095"/>
    </source>
</evidence>
<evidence type="ECO:0000256" key="7">
    <source>
        <dbReference type="SAM" id="Phobius"/>
    </source>
</evidence>